<accession>A0A4Y2I563</accession>
<protein>
    <submittedName>
        <fullName evidence="1">Uncharacterized protein</fullName>
    </submittedName>
</protein>
<organism evidence="1 2">
    <name type="scientific">Araneus ventricosus</name>
    <name type="common">Orbweaver spider</name>
    <name type="synonym">Epeira ventricosa</name>
    <dbReference type="NCBI Taxonomy" id="182803"/>
    <lineage>
        <taxon>Eukaryota</taxon>
        <taxon>Metazoa</taxon>
        <taxon>Ecdysozoa</taxon>
        <taxon>Arthropoda</taxon>
        <taxon>Chelicerata</taxon>
        <taxon>Arachnida</taxon>
        <taxon>Araneae</taxon>
        <taxon>Araneomorphae</taxon>
        <taxon>Entelegynae</taxon>
        <taxon>Araneoidea</taxon>
        <taxon>Araneidae</taxon>
        <taxon>Araneus</taxon>
    </lineage>
</organism>
<name>A0A4Y2I563_ARAVE</name>
<gene>
    <name evidence="1" type="ORF">AVEN_107792_1</name>
</gene>
<dbReference type="AlphaFoldDB" id="A0A4Y2I563"/>
<evidence type="ECO:0000313" key="2">
    <source>
        <dbReference type="Proteomes" id="UP000499080"/>
    </source>
</evidence>
<dbReference type="OrthoDB" id="6436235at2759"/>
<dbReference type="Proteomes" id="UP000499080">
    <property type="component" value="Unassembled WGS sequence"/>
</dbReference>
<dbReference type="EMBL" id="BGPR01002368">
    <property type="protein sequence ID" value="GBM72286.1"/>
    <property type="molecule type" value="Genomic_DNA"/>
</dbReference>
<sequence>MCGRKCTFGIKQNFQKGVELSGIALLCGTVTNSLEETIDEILCNSFPEDCENDHKECHKQIRHDSLFNSTAANDPPFTLHETDAVVCKFKLRNIYWP</sequence>
<evidence type="ECO:0000313" key="1">
    <source>
        <dbReference type="EMBL" id="GBM72286.1"/>
    </source>
</evidence>
<comment type="caution">
    <text evidence="1">The sequence shown here is derived from an EMBL/GenBank/DDBJ whole genome shotgun (WGS) entry which is preliminary data.</text>
</comment>
<keyword evidence="2" id="KW-1185">Reference proteome</keyword>
<reference evidence="1 2" key="1">
    <citation type="journal article" date="2019" name="Sci. Rep.">
        <title>Orb-weaving spider Araneus ventricosus genome elucidates the spidroin gene catalogue.</title>
        <authorList>
            <person name="Kono N."/>
            <person name="Nakamura H."/>
            <person name="Ohtoshi R."/>
            <person name="Moran D.A.P."/>
            <person name="Shinohara A."/>
            <person name="Yoshida Y."/>
            <person name="Fujiwara M."/>
            <person name="Mori M."/>
            <person name="Tomita M."/>
            <person name="Arakawa K."/>
        </authorList>
    </citation>
    <scope>NUCLEOTIDE SEQUENCE [LARGE SCALE GENOMIC DNA]</scope>
</reference>
<proteinExistence type="predicted"/>